<gene>
    <name evidence="2" type="ORF">DSCO28_18660</name>
</gene>
<evidence type="ECO:0000256" key="1">
    <source>
        <dbReference type="SAM" id="MobiDB-lite"/>
    </source>
</evidence>
<feature type="region of interest" description="Disordered" evidence="1">
    <location>
        <begin position="1"/>
        <end position="27"/>
    </location>
</feature>
<dbReference type="AlphaFoldDB" id="A0A5K7ZQ01"/>
<dbReference type="EMBL" id="AP021876">
    <property type="protein sequence ID" value="BBO81300.1"/>
    <property type="molecule type" value="Genomic_DNA"/>
</dbReference>
<sequence>MSLFDDEVVKNGNPYERHKDQEDKNRKSMHSLRDVLLFYGSIIFRYKML</sequence>
<protein>
    <submittedName>
        <fullName evidence="2">Uncharacterized protein</fullName>
    </submittedName>
</protein>
<accession>A0A5K7ZQ01</accession>
<reference evidence="2 3" key="1">
    <citation type="submission" date="2019-11" db="EMBL/GenBank/DDBJ databases">
        <title>Comparative genomics of hydrocarbon-degrading Desulfosarcina strains.</title>
        <authorList>
            <person name="Watanabe M."/>
            <person name="Kojima H."/>
            <person name="Fukui M."/>
        </authorList>
    </citation>
    <scope>NUCLEOTIDE SEQUENCE [LARGE SCALE GENOMIC DNA]</scope>
    <source>
        <strain evidence="2 3">28bB2T</strain>
    </source>
</reference>
<dbReference type="Proteomes" id="UP000425960">
    <property type="component" value="Chromosome"/>
</dbReference>
<evidence type="ECO:0000313" key="3">
    <source>
        <dbReference type="Proteomes" id="UP000425960"/>
    </source>
</evidence>
<proteinExistence type="predicted"/>
<name>A0A5K7ZQ01_9BACT</name>
<evidence type="ECO:0000313" key="2">
    <source>
        <dbReference type="EMBL" id="BBO81300.1"/>
    </source>
</evidence>
<organism evidence="2 3">
    <name type="scientific">Desulfosarcina ovata subsp. sediminis</name>
    <dbReference type="NCBI Taxonomy" id="885957"/>
    <lineage>
        <taxon>Bacteria</taxon>
        <taxon>Pseudomonadati</taxon>
        <taxon>Thermodesulfobacteriota</taxon>
        <taxon>Desulfobacteria</taxon>
        <taxon>Desulfobacterales</taxon>
        <taxon>Desulfosarcinaceae</taxon>
        <taxon>Desulfosarcina</taxon>
    </lineage>
</organism>
<dbReference type="KEGG" id="dov:DSCO28_18660"/>
<feature type="compositionally biased region" description="Basic and acidic residues" evidence="1">
    <location>
        <begin position="15"/>
        <end position="26"/>
    </location>
</feature>